<sequence length="347" mass="38845">MKKFLLAPIAVSILGMSNIASAEVNISRDNYIQAETSKYFAVTEAKATDGVNSWRHFRTPPLTEDQPIVRMNRDTIYSTAVIDTEKGATLTLPDFGDRFVMVQFTDENHQTFDMVYTKGDETLEVPDSTKFMFVVVRAYLPNIHDKQEIAELNKLQDKLVIKAGSKDDYPIFGGYDLPTLAAKLEPVKKDILTEIAVEGVADSEKMFGTGEYTTAEKRIQGAAYGWGGATFKDNIYQYSPNFESTQCHSVTFEDPKNRGFWSFTVYNEDGFMFNDDASANSGIAKPNADGTYTVYFGCDEEKYGANNIPLDGLKDGQKWNVLVRHYAPTTEFLYKGIDPSKDIAPVK</sequence>
<proteinExistence type="predicted"/>
<dbReference type="EMBL" id="BJLF01000013">
    <property type="protein sequence ID" value="GEA51813.1"/>
    <property type="molecule type" value="Genomic_DNA"/>
</dbReference>
<dbReference type="Proteomes" id="UP000318717">
    <property type="component" value="Unassembled WGS sequence"/>
</dbReference>
<evidence type="ECO:0000313" key="4">
    <source>
        <dbReference type="EMBL" id="GEA51813.1"/>
    </source>
</evidence>
<keyword evidence="1" id="KW-0732">Signal</keyword>
<evidence type="ECO:0000259" key="2">
    <source>
        <dbReference type="Pfam" id="PF06742"/>
    </source>
</evidence>
<name>A0A4Y3HXA0_9VIBR</name>
<dbReference type="Pfam" id="PF06742">
    <property type="entry name" value="DUF1214"/>
    <property type="match status" value="1"/>
</dbReference>
<reference evidence="4 5" key="1">
    <citation type="submission" date="2019-06" db="EMBL/GenBank/DDBJ databases">
        <title>Whole genome shotgun sequence of Vibrio inusitatus NBRC 102082.</title>
        <authorList>
            <person name="Hosoyama A."/>
            <person name="Uohara A."/>
            <person name="Ohji S."/>
            <person name="Ichikawa N."/>
        </authorList>
    </citation>
    <scope>NUCLEOTIDE SEQUENCE [LARGE SCALE GENOMIC DNA]</scope>
    <source>
        <strain evidence="4 5">NBRC 102082</strain>
    </source>
</reference>
<feature type="signal peptide" evidence="1">
    <location>
        <begin position="1"/>
        <end position="22"/>
    </location>
</feature>
<gene>
    <name evidence="4" type="ORF">VIN01S_26170</name>
</gene>
<dbReference type="RefSeq" id="WP_141346286.1">
    <property type="nucleotide sequence ID" value="NZ_BJLF01000013.1"/>
</dbReference>
<protein>
    <submittedName>
        <fullName evidence="4">Murein transglycosylase</fullName>
    </submittedName>
</protein>
<dbReference type="PANTHER" id="PTHR36509">
    <property type="entry name" value="BLL3101 PROTEIN"/>
    <property type="match status" value="1"/>
</dbReference>
<dbReference type="AlphaFoldDB" id="A0A4Y3HXA0"/>
<evidence type="ECO:0000256" key="1">
    <source>
        <dbReference type="SAM" id="SignalP"/>
    </source>
</evidence>
<accession>A0A4Y3HXA0</accession>
<feature type="domain" description="DUF1214" evidence="2">
    <location>
        <begin position="248"/>
        <end position="329"/>
    </location>
</feature>
<evidence type="ECO:0000259" key="3">
    <source>
        <dbReference type="Pfam" id="PF06863"/>
    </source>
</evidence>
<dbReference type="PANTHER" id="PTHR36509:SF2">
    <property type="entry name" value="BLL3101 PROTEIN"/>
    <property type="match status" value="1"/>
</dbReference>
<dbReference type="Gene3D" id="2.60.120.1600">
    <property type="match status" value="1"/>
</dbReference>
<feature type="chain" id="PRO_5021395543" evidence="1">
    <location>
        <begin position="23"/>
        <end position="347"/>
    </location>
</feature>
<dbReference type="InterPro" id="IPR037050">
    <property type="entry name" value="DUF1254_sf"/>
</dbReference>
<dbReference type="InterPro" id="IPR010621">
    <property type="entry name" value="DUF1214"/>
</dbReference>
<dbReference type="OrthoDB" id="547269at2"/>
<evidence type="ECO:0000313" key="5">
    <source>
        <dbReference type="Proteomes" id="UP000318717"/>
    </source>
</evidence>
<organism evidence="4 5">
    <name type="scientific">Vibrio inusitatus NBRC 102082</name>
    <dbReference type="NCBI Taxonomy" id="1219070"/>
    <lineage>
        <taxon>Bacteria</taxon>
        <taxon>Pseudomonadati</taxon>
        <taxon>Pseudomonadota</taxon>
        <taxon>Gammaproteobacteria</taxon>
        <taxon>Vibrionales</taxon>
        <taxon>Vibrionaceae</taxon>
        <taxon>Vibrio</taxon>
    </lineage>
</organism>
<feature type="domain" description="DUF1254" evidence="3">
    <location>
        <begin position="51"/>
        <end position="117"/>
    </location>
</feature>
<comment type="caution">
    <text evidence="4">The sequence shown here is derived from an EMBL/GenBank/DDBJ whole genome shotgun (WGS) entry which is preliminary data.</text>
</comment>
<keyword evidence="5" id="KW-1185">Reference proteome</keyword>
<dbReference type="Gene3D" id="2.60.40.1610">
    <property type="entry name" value="Domain of unknown function DUF1254"/>
    <property type="match status" value="1"/>
</dbReference>
<dbReference type="Pfam" id="PF06863">
    <property type="entry name" value="DUF1254"/>
    <property type="match status" value="1"/>
</dbReference>
<dbReference type="InterPro" id="IPR010679">
    <property type="entry name" value="DUF1254"/>
</dbReference>
<dbReference type="SUPFAM" id="SSF160935">
    <property type="entry name" value="VPA0735-like"/>
    <property type="match status" value="1"/>
</dbReference>